<evidence type="ECO:0000259" key="2">
    <source>
        <dbReference type="PROSITE" id="PS51371"/>
    </source>
</evidence>
<dbReference type="PANTHER" id="PTHR42115:SF1">
    <property type="entry name" value="BETA-SYNTHASE (BETA-THIONASE), PUTATIVE (AFU_ORTHOLOGUE AFUA_3G08420)-RELATED"/>
    <property type="match status" value="1"/>
</dbReference>
<protein>
    <recommendedName>
        <fullName evidence="2">CBS domain-containing protein</fullName>
    </recommendedName>
</protein>
<dbReference type="EMBL" id="CP017557">
    <property type="protein sequence ID" value="AOW06043.1"/>
    <property type="molecule type" value="Genomic_DNA"/>
</dbReference>
<keyword evidence="1" id="KW-0129">CBS domain</keyword>
<organism evidence="3 5">
    <name type="scientific">Yarrowia lipolytica</name>
    <name type="common">Candida lipolytica</name>
    <dbReference type="NCBI Taxonomy" id="4952"/>
    <lineage>
        <taxon>Eukaryota</taxon>
        <taxon>Fungi</taxon>
        <taxon>Dikarya</taxon>
        <taxon>Ascomycota</taxon>
        <taxon>Saccharomycotina</taxon>
        <taxon>Dipodascomycetes</taxon>
        <taxon>Dipodascales</taxon>
        <taxon>Dipodascales incertae sedis</taxon>
        <taxon>Yarrowia</taxon>
    </lineage>
</organism>
<dbReference type="GeneID" id="7009578"/>
<evidence type="ECO:0000313" key="4">
    <source>
        <dbReference type="EMBL" id="RDW27561.1"/>
    </source>
</evidence>
<dbReference type="eggNOG" id="ENOG502S7T3">
    <property type="taxonomic scope" value="Eukaryota"/>
</dbReference>
<proteinExistence type="predicted"/>
<evidence type="ECO:0000256" key="1">
    <source>
        <dbReference type="PROSITE-ProRule" id="PRU00703"/>
    </source>
</evidence>
<gene>
    <name evidence="4" type="ORF">B0I71DRAFT_128985</name>
    <name evidence="3" type="ORF">YALI1_E32512g</name>
</gene>
<dbReference type="VEuPathDB" id="FungiDB:YALI1_E32512g"/>
<dbReference type="PANTHER" id="PTHR42115">
    <property type="entry name" value="BETA-SYNTHASE (BETA-THIONASE), PUTATIVE (AFU_ORTHOLOGUE AFUA_3G08420)-RELATED"/>
    <property type="match status" value="1"/>
</dbReference>
<reference evidence="4 6" key="2">
    <citation type="submission" date="2018-07" db="EMBL/GenBank/DDBJ databases">
        <title>Draft Genome Assemblies for Five Robust Yarrowia lipolytica Strains Exhibiting High Lipid Production and Pentose Sugar Utilization and Sugar Alcohol Secretion from Undetoxified Lignocellulosic Biomass Hydrolysates.</title>
        <authorList>
            <consortium name="DOE Joint Genome Institute"/>
            <person name="Walker C."/>
            <person name="Ryu S."/>
            <person name="Na H."/>
            <person name="Zane M."/>
            <person name="LaButti K."/>
            <person name="Lipzen A."/>
            <person name="Haridas S."/>
            <person name="Barry K."/>
            <person name="Grigoriev I.V."/>
            <person name="Quarterman J."/>
            <person name="Slininger P."/>
            <person name="Dien B."/>
            <person name="Trinh C.T."/>
        </authorList>
    </citation>
    <scope>NUCLEOTIDE SEQUENCE [LARGE SCALE GENOMIC DNA]</scope>
    <source>
        <strain evidence="4 6">YB392</strain>
    </source>
</reference>
<dbReference type="SUPFAM" id="SSF54631">
    <property type="entry name" value="CBS-domain pair"/>
    <property type="match status" value="1"/>
</dbReference>
<dbReference type="PROSITE" id="PS51371">
    <property type="entry name" value="CBS"/>
    <property type="match status" value="1"/>
</dbReference>
<evidence type="ECO:0000313" key="3">
    <source>
        <dbReference type="EMBL" id="AOW06043.1"/>
    </source>
</evidence>
<evidence type="ECO:0000313" key="6">
    <source>
        <dbReference type="Proteomes" id="UP000256601"/>
    </source>
</evidence>
<dbReference type="EMBL" id="KZ858961">
    <property type="protein sequence ID" value="RDW27561.1"/>
    <property type="molecule type" value="Genomic_DNA"/>
</dbReference>
<feature type="domain" description="CBS" evidence="2">
    <location>
        <begin position="16"/>
        <end position="74"/>
    </location>
</feature>
<dbReference type="OMA" id="DRISQYM"/>
<evidence type="ECO:0000313" key="5">
    <source>
        <dbReference type="Proteomes" id="UP000182444"/>
    </source>
</evidence>
<name>A0A1D8NKC6_YARLL</name>
<dbReference type="InterPro" id="IPR046342">
    <property type="entry name" value="CBS_dom_sf"/>
</dbReference>
<dbReference type="KEGG" id="yli:7009578"/>
<dbReference type="Proteomes" id="UP000182444">
    <property type="component" value="Chromosome 1E"/>
</dbReference>
<reference evidence="3 5" key="1">
    <citation type="journal article" date="2016" name="PLoS ONE">
        <title>Sequence Assembly of Yarrowia lipolytica Strain W29/CLIB89 Shows Transposable Element Diversity.</title>
        <authorList>
            <person name="Magnan C."/>
            <person name="Yu J."/>
            <person name="Chang I."/>
            <person name="Jahn E."/>
            <person name="Kanomata Y."/>
            <person name="Wu J."/>
            <person name="Zeller M."/>
            <person name="Oakes M."/>
            <person name="Baldi P."/>
            <person name="Sandmeyer S."/>
        </authorList>
    </citation>
    <scope>NUCLEOTIDE SEQUENCE [LARGE SCALE GENOMIC DNA]</scope>
    <source>
        <strain evidence="3">CLIB89</strain>
        <strain evidence="5">CLIB89(W29)</strain>
    </source>
</reference>
<dbReference type="Proteomes" id="UP000256601">
    <property type="component" value="Unassembled WGS sequence"/>
</dbReference>
<sequence length="146" mass="16387">MAPKHNYRGATVEDLEFPPAFSVTPQTSLIEALELSYEKEYSYLPVISGKNRALLGYLTADQLRQQSSRSSLDGSVPVASVYNKFHKDASRPFKPITPATPLEQLENFFESGQPFAVVTDDSRQFVLGVVVKEDLDKYVKCRPELQ</sequence>
<accession>A0A1D8NKC6</accession>
<dbReference type="VEuPathDB" id="FungiDB:YALI0_E27616g"/>
<dbReference type="Gene3D" id="3.10.580.10">
    <property type="entry name" value="CBS-domain"/>
    <property type="match status" value="1"/>
</dbReference>
<dbReference type="RefSeq" id="XP_002143085.1">
    <property type="nucleotide sequence ID" value="XM_002143049.1"/>
</dbReference>
<dbReference type="Pfam" id="PF00571">
    <property type="entry name" value="CBS"/>
    <property type="match status" value="1"/>
</dbReference>
<dbReference type="InterPro" id="IPR000644">
    <property type="entry name" value="CBS_dom"/>
</dbReference>
<dbReference type="OrthoDB" id="2536440at2759"/>
<dbReference type="AlphaFoldDB" id="A0A1D8NKC6"/>